<dbReference type="Proteomes" id="UP000198462">
    <property type="component" value="Unassembled WGS sequence"/>
</dbReference>
<dbReference type="CDD" id="cd12797">
    <property type="entry name" value="M23_peptidase"/>
    <property type="match status" value="1"/>
</dbReference>
<reference evidence="4" key="1">
    <citation type="submission" date="2017-05" db="EMBL/GenBank/DDBJ databases">
        <authorList>
            <person name="Lin X."/>
        </authorList>
    </citation>
    <scope>NUCLEOTIDE SEQUENCE [LARGE SCALE GENOMIC DNA]</scope>
    <source>
        <strain evidence="4">JLT2012</strain>
    </source>
</reference>
<evidence type="ECO:0000313" key="4">
    <source>
        <dbReference type="Proteomes" id="UP000198462"/>
    </source>
</evidence>
<organism evidence="3 4">
    <name type="scientific">Pacificimonas flava</name>
    <dbReference type="NCBI Taxonomy" id="1234595"/>
    <lineage>
        <taxon>Bacteria</taxon>
        <taxon>Pseudomonadati</taxon>
        <taxon>Pseudomonadota</taxon>
        <taxon>Alphaproteobacteria</taxon>
        <taxon>Sphingomonadales</taxon>
        <taxon>Sphingosinicellaceae</taxon>
        <taxon>Pacificimonas</taxon>
    </lineage>
</organism>
<dbReference type="Pfam" id="PF01551">
    <property type="entry name" value="Peptidase_M23"/>
    <property type="match status" value="1"/>
</dbReference>
<comment type="caution">
    <text evidence="3">The sequence shown here is derived from an EMBL/GenBank/DDBJ whole genome shotgun (WGS) entry which is preliminary data.</text>
</comment>
<name>A0A219B8G5_9SPHN</name>
<evidence type="ECO:0000313" key="3">
    <source>
        <dbReference type="EMBL" id="OWV34682.1"/>
    </source>
</evidence>
<dbReference type="InterPro" id="IPR050570">
    <property type="entry name" value="Cell_wall_metabolism_enzyme"/>
</dbReference>
<feature type="region of interest" description="Disordered" evidence="1">
    <location>
        <begin position="49"/>
        <end position="96"/>
    </location>
</feature>
<dbReference type="Gene3D" id="2.70.70.10">
    <property type="entry name" value="Glucose Permease (Domain IIA)"/>
    <property type="match status" value="1"/>
</dbReference>
<dbReference type="OrthoDB" id="9815245at2"/>
<dbReference type="EMBL" id="NFZT01000001">
    <property type="protein sequence ID" value="OWV34682.1"/>
    <property type="molecule type" value="Genomic_DNA"/>
</dbReference>
<keyword evidence="4" id="KW-1185">Reference proteome</keyword>
<sequence>MEPRASGSLQECRDRECPLCRSAPAGRPLRSAFRVVPAALAFTLAGCGDAPESARSDGDAESSGAAVQSEPRRPAQRAETSNSSRGEASTAKAADVQTDEVRAVDLTGRLAQGGWARGEVRGGSVGTVELNGEPVPILDDGRFFIAFGRDDSLKAELTVRYADGETLTESFALAPTDFPESHLPARTTTALEADPAFERRRARELRKIREARATPGKHDGWTEDFIRPVAGEITSVFGAQRFYGDVARSPHSGTDFAGGIGDPVVAPASGTIVLAGPGYSYEGNLIILDHGLGLYSAFLHLSDLGVETGEEVERGQLIGRVGQSGRATGPHLHWGLWWNGVRFDPAMLLAQQ</sequence>
<dbReference type="GO" id="GO:0004222">
    <property type="term" value="F:metalloendopeptidase activity"/>
    <property type="evidence" value="ECO:0007669"/>
    <property type="project" value="TreeGrafter"/>
</dbReference>
<feature type="domain" description="M23ase beta-sheet core" evidence="2">
    <location>
        <begin position="250"/>
        <end position="345"/>
    </location>
</feature>
<dbReference type="AlphaFoldDB" id="A0A219B8G5"/>
<proteinExistence type="predicted"/>
<accession>A0A219B8G5</accession>
<dbReference type="PANTHER" id="PTHR21666:SF285">
    <property type="entry name" value="M23 FAMILY METALLOPEPTIDASE"/>
    <property type="match status" value="1"/>
</dbReference>
<evidence type="ECO:0000259" key="2">
    <source>
        <dbReference type="Pfam" id="PF01551"/>
    </source>
</evidence>
<dbReference type="InterPro" id="IPR011055">
    <property type="entry name" value="Dup_hybrid_motif"/>
</dbReference>
<gene>
    <name evidence="3" type="ORF">B5C34_07470</name>
</gene>
<dbReference type="SUPFAM" id="SSF51261">
    <property type="entry name" value="Duplicated hybrid motif"/>
    <property type="match status" value="1"/>
</dbReference>
<dbReference type="PANTHER" id="PTHR21666">
    <property type="entry name" value="PEPTIDASE-RELATED"/>
    <property type="match status" value="1"/>
</dbReference>
<protein>
    <recommendedName>
        <fullName evidence="2">M23ase beta-sheet core domain-containing protein</fullName>
    </recommendedName>
</protein>
<dbReference type="InterPro" id="IPR016047">
    <property type="entry name" value="M23ase_b-sheet_dom"/>
</dbReference>
<evidence type="ECO:0000256" key="1">
    <source>
        <dbReference type="SAM" id="MobiDB-lite"/>
    </source>
</evidence>
<feature type="compositionally biased region" description="Polar residues" evidence="1">
    <location>
        <begin position="78"/>
        <end position="87"/>
    </location>
</feature>